<gene>
    <name evidence="1" type="ORF">BN874_1100019</name>
</gene>
<accession>A0A7U7J2A5</accession>
<keyword evidence="2" id="KW-1185">Reference proteome</keyword>
<evidence type="ECO:0000313" key="1">
    <source>
        <dbReference type="EMBL" id="CDH43238.1"/>
    </source>
</evidence>
<comment type="caution">
    <text evidence="1">The sequence shown here is derived from an EMBL/GenBank/DDBJ whole genome shotgun (WGS) entry which is preliminary data.</text>
</comment>
<dbReference type="EMBL" id="CBTK010000014">
    <property type="protein sequence ID" value="CDH43238.1"/>
    <property type="molecule type" value="Genomic_DNA"/>
</dbReference>
<sequence length="24" mass="2647">MSVAGNRITSQFAPRSVIGHAFYH</sequence>
<dbReference type="Proteomes" id="UP000019184">
    <property type="component" value="Unassembled WGS sequence"/>
</dbReference>
<dbReference type="AlphaFoldDB" id="A0A7U7J2A5"/>
<name>A0A7U7J2A5_9GAMM</name>
<protein>
    <submittedName>
        <fullName evidence="1">Uncharacterized protein</fullName>
    </submittedName>
</protein>
<organism evidence="1 2">
    <name type="scientific">Candidatus Contendobacter odensis Run_B_J11</name>
    <dbReference type="NCBI Taxonomy" id="1400861"/>
    <lineage>
        <taxon>Bacteria</taxon>
        <taxon>Pseudomonadati</taxon>
        <taxon>Pseudomonadota</taxon>
        <taxon>Gammaproteobacteria</taxon>
        <taxon>Candidatus Competibacteraceae</taxon>
        <taxon>Candidatus Contendibacter</taxon>
    </lineage>
</organism>
<proteinExistence type="predicted"/>
<reference evidence="1 2" key="1">
    <citation type="journal article" date="2014" name="ISME J.">
        <title>Candidatus Competibacter-lineage genomes retrieved from metagenomes reveal functional metabolic diversity.</title>
        <authorList>
            <person name="McIlroy S.J."/>
            <person name="Albertsen M."/>
            <person name="Andresen E.K."/>
            <person name="Saunders A.M."/>
            <person name="Kristiansen R."/>
            <person name="Stokholm-Bjerregaard M."/>
            <person name="Nielsen K.L."/>
            <person name="Nielsen P.H."/>
        </authorList>
    </citation>
    <scope>NUCLEOTIDE SEQUENCE [LARGE SCALE GENOMIC DNA]</scope>
    <source>
        <strain evidence="1 2">Run_B_J11</strain>
    </source>
</reference>
<evidence type="ECO:0000313" key="2">
    <source>
        <dbReference type="Proteomes" id="UP000019184"/>
    </source>
</evidence>